<dbReference type="Proteomes" id="UP000190198">
    <property type="component" value="Unassembled WGS sequence"/>
</dbReference>
<accession>A0A1T2KYR5</accession>
<dbReference type="UniPathway" id="UPA00934"/>
<evidence type="ECO:0000256" key="1">
    <source>
        <dbReference type="ARBA" id="ARBA00005750"/>
    </source>
</evidence>
<dbReference type="SUPFAM" id="SSF51556">
    <property type="entry name" value="Metallo-dependent hydrolases"/>
    <property type="match status" value="1"/>
</dbReference>
<dbReference type="EMBL" id="MPRK01000247">
    <property type="protein sequence ID" value="OOZ37961.1"/>
    <property type="molecule type" value="Genomic_DNA"/>
</dbReference>
<dbReference type="Pfam" id="PF19567">
    <property type="entry name" value="CpsB_CapC"/>
    <property type="match status" value="1"/>
</dbReference>
<evidence type="ECO:0000256" key="2">
    <source>
        <dbReference type="ARBA" id="ARBA00013064"/>
    </source>
</evidence>
<dbReference type="GO" id="GO:0004725">
    <property type="term" value="F:protein tyrosine phosphatase activity"/>
    <property type="evidence" value="ECO:0007669"/>
    <property type="project" value="UniProtKB-EC"/>
</dbReference>
<organism evidence="5 6">
    <name type="scientific">Solemya elarraichensis gill symbiont</name>
    <dbReference type="NCBI Taxonomy" id="1918949"/>
    <lineage>
        <taxon>Bacteria</taxon>
        <taxon>Pseudomonadati</taxon>
        <taxon>Pseudomonadota</taxon>
        <taxon>Gammaproteobacteria</taxon>
        <taxon>sulfur-oxidizing symbionts</taxon>
    </lineage>
</organism>
<dbReference type="InterPro" id="IPR016667">
    <property type="entry name" value="Caps_polysacc_synth_CpsB/CapC"/>
</dbReference>
<gene>
    <name evidence="5" type="ORF">BOW52_09790</name>
</gene>
<proteinExistence type="inferred from homology"/>
<dbReference type="OrthoDB" id="9788539at2"/>
<comment type="caution">
    <text evidence="5">The sequence shown here is derived from an EMBL/GenBank/DDBJ whole genome shotgun (WGS) entry which is preliminary data.</text>
</comment>
<protein>
    <recommendedName>
        <fullName evidence="2">protein-tyrosine-phosphatase</fullName>
        <ecNumber evidence="2">3.1.3.48</ecNumber>
    </recommendedName>
</protein>
<evidence type="ECO:0000256" key="3">
    <source>
        <dbReference type="ARBA" id="ARBA00022801"/>
    </source>
</evidence>
<comment type="catalytic activity">
    <reaction evidence="4">
        <text>O-phospho-L-tyrosyl-[protein] + H2O = L-tyrosyl-[protein] + phosphate</text>
        <dbReference type="Rhea" id="RHEA:10684"/>
        <dbReference type="Rhea" id="RHEA-COMP:10136"/>
        <dbReference type="Rhea" id="RHEA-COMP:20101"/>
        <dbReference type="ChEBI" id="CHEBI:15377"/>
        <dbReference type="ChEBI" id="CHEBI:43474"/>
        <dbReference type="ChEBI" id="CHEBI:46858"/>
        <dbReference type="ChEBI" id="CHEBI:61978"/>
        <dbReference type="EC" id="3.1.3.48"/>
    </reaction>
</comment>
<keyword evidence="6" id="KW-1185">Reference proteome</keyword>
<dbReference type="AlphaFoldDB" id="A0A1T2KYR5"/>
<dbReference type="GO" id="GO:0045227">
    <property type="term" value="P:capsule polysaccharide biosynthetic process"/>
    <property type="evidence" value="ECO:0007669"/>
    <property type="project" value="UniProtKB-UniPathway"/>
</dbReference>
<dbReference type="PIRSF" id="PIRSF016557">
    <property type="entry name" value="Caps_synth_CpsB"/>
    <property type="match status" value="1"/>
</dbReference>
<dbReference type="GO" id="GO:0030145">
    <property type="term" value="F:manganese ion binding"/>
    <property type="evidence" value="ECO:0007669"/>
    <property type="project" value="InterPro"/>
</dbReference>
<dbReference type="Gene3D" id="3.20.20.140">
    <property type="entry name" value="Metal-dependent hydrolases"/>
    <property type="match status" value="1"/>
</dbReference>
<comment type="similarity">
    <text evidence="1">Belongs to the metallo-dependent hydrolases superfamily. CpsB/CapC family.</text>
</comment>
<dbReference type="RefSeq" id="WP_078477547.1">
    <property type="nucleotide sequence ID" value="NZ_MPRK01000247.1"/>
</dbReference>
<dbReference type="PANTHER" id="PTHR39181:SF1">
    <property type="entry name" value="TYROSINE-PROTEIN PHOSPHATASE YWQE"/>
    <property type="match status" value="1"/>
</dbReference>
<dbReference type="PANTHER" id="PTHR39181">
    <property type="entry name" value="TYROSINE-PROTEIN PHOSPHATASE YWQE"/>
    <property type="match status" value="1"/>
</dbReference>
<keyword evidence="3" id="KW-0378">Hydrolase</keyword>
<evidence type="ECO:0000256" key="4">
    <source>
        <dbReference type="ARBA" id="ARBA00051722"/>
    </source>
</evidence>
<evidence type="ECO:0000313" key="5">
    <source>
        <dbReference type="EMBL" id="OOZ37961.1"/>
    </source>
</evidence>
<dbReference type="EC" id="3.1.3.48" evidence="2"/>
<dbReference type="InterPro" id="IPR032466">
    <property type="entry name" value="Metal_Hydrolase"/>
</dbReference>
<sequence>MIDLHCHLLPAIDDGAQTIEEALELARIAVADGITHSVMTPHVHPGRYENRLSNIETACQTFREALDEAAIPLKISAGGEVRISAEIIEMLEQESLPLMQSEEGEKSLLLEFPHERIIPGTENLIAFLLGQGITPLIAHPERNKDVMRNPKAIDVFVEKGCLLQLTAASIAGDFGRPPKKCAEILLKAHADNILLATDAHNSQYRPPKLEPGRKAAEKLVGESISWEMVTTRPAKITNLS</sequence>
<reference evidence="5 6" key="1">
    <citation type="submission" date="2016-11" db="EMBL/GenBank/DDBJ databases">
        <title>Mixed transmission modes and dynamic genome evolution in an obligate animal-bacterial symbiosis.</title>
        <authorList>
            <person name="Russell S.L."/>
            <person name="Corbett-Detig R.B."/>
            <person name="Cavanaugh C.M."/>
        </authorList>
    </citation>
    <scope>NUCLEOTIDE SEQUENCE [LARGE SCALE GENOMIC DNA]</scope>
    <source>
        <strain evidence="5">Sp-SM6</strain>
    </source>
</reference>
<evidence type="ECO:0000313" key="6">
    <source>
        <dbReference type="Proteomes" id="UP000190198"/>
    </source>
</evidence>
<name>A0A1T2KYR5_9GAMM</name>